<dbReference type="Proteomes" id="UP001063350">
    <property type="component" value="Chromosome"/>
</dbReference>
<dbReference type="AlphaFoldDB" id="A0A915XK55"/>
<dbReference type="GO" id="GO:0035725">
    <property type="term" value="P:sodium ion transmembrane transport"/>
    <property type="evidence" value="ECO:0007669"/>
    <property type="project" value="TreeGrafter"/>
</dbReference>
<dbReference type="PANTHER" id="PTHR45689">
    <property type="entry name" value="I[[H]] CHANNEL, ISOFORM E"/>
    <property type="match status" value="1"/>
</dbReference>
<sequence>MNSPEETKSQHIFSQDHIEQALLFLRRLPVFAETPLDILRLYAYLAQKEHYHKGDIILRHATPCDRMFLIVSGQVAICHHRENKLFLFQELKGEELNYFGELSLVSKFNSPFCAVARSETVLYSLTREAFRRVMERYPERYISAVEKIVELRIQRFVAQTNFLLDRLSEEALEAITLTEADFM</sequence>
<accession>A0A915XK55</accession>
<name>A0A915XK55_9BACT</name>
<dbReference type="SUPFAM" id="SSF51206">
    <property type="entry name" value="cAMP-binding domain-like"/>
    <property type="match status" value="1"/>
</dbReference>
<dbReference type="InterPro" id="IPR018490">
    <property type="entry name" value="cNMP-bd_dom_sf"/>
</dbReference>
<feature type="domain" description="Cyclic nucleotide-binding" evidence="1">
    <location>
        <begin position="30"/>
        <end position="134"/>
    </location>
</feature>
<keyword evidence="3" id="KW-1185">Reference proteome</keyword>
<dbReference type="CDD" id="cd00038">
    <property type="entry name" value="CAP_ED"/>
    <property type="match status" value="1"/>
</dbReference>
<dbReference type="GO" id="GO:0005249">
    <property type="term" value="F:voltage-gated potassium channel activity"/>
    <property type="evidence" value="ECO:0007669"/>
    <property type="project" value="TreeGrafter"/>
</dbReference>
<dbReference type="KEGG" id="ddu:GF1_01720"/>
<evidence type="ECO:0000259" key="1">
    <source>
        <dbReference type="PROSITE" id="PS50042"/>
    </source>
</evidence>
<dbReference type="GO" id="GO:0003254">
    <property type="term" value="P:regulation of membrane depolarization"/>
    <property type="evidence" value="ECO:0007669"/>
    <property type="project" value="TreeGrafter"/>
</dbReference>
<dbReference type="GO" id="GO:0098855">
    <property type="term" value="C:HCN channel complex"/>
    <property type="evidence" value="ECO:0007669"/>
    <property type="project" value="TreeGrafter"/>
</dbReference>
<dbReference type="SMART" id="SM00100">
    <property type="entry name" value="cNMP"/>
    <property type="match status" value="1"/>
</dbReference>
<evidence type="ECO:0000313" key="2">
    <source>
        <dbReference type="EMBL" id="BCO07796.1"/>
    </source>
</evidence>
<organism evidence="2 3">
    <name type="scientific">Desulfolithobacter dissulfuricans</name>
    <dbReference type="NCBI Taxonomy" id="2795293"/>
    <lineage>
        <taxon>Bacteria</taxon>
        <taxon>Pseudomonadati</taxon>
        <taxon>Thermodesulfobacteriota</taxon>
        <taxon>Desulfobulbia</taxon>
        <taxon>Desulfobulbales</taxon>
        <taxon>Desulfobulbaceae</taxon>
        <taxon>Desulfolithobacter</taxon>
    </lineage>
</organism>
<proteinExistence type="predicted"/>
<dbReference type="PROSITE" id="PS50042">
    <property type="entry name" value="CNMP_BINDING_3"/>
    <property type="match status" value="1"/>
</dbReference>
<dbReference type="EMBL" id="AP024233">
    <property type="protein sequence ID" value="BCO07796.1"/>
    <property type="molecule type" value="Genomic_DNA"/>
</dbReference>
<dbReference type="RefSeq" id="WP_267927738.1">
    <property type="nucleotide sequence ID" value="NZ_AP024233.1"/>
</dbReference>
<dbReference type="InterPro" id="IPR051413">
    <property type="entry name" value="K/Na_HCN_channel"/>
</dbReference>
<evidence type="ECO:0000313" key="3">
    <source>
        <dbReference type="Proteomes" id="UP001063350"/>
    </source>
</evidence>
<gene>
    <name evidence="2" type="ORF">GF1_01720</name>
</gene>
<reference evidence="2" key="1">
    <citation type="submission" date="2020-12" db="EMBL/GenBank/DDBJ databases">
        <title>Desulfobium dissulfuricans gen. nov., sp. nov., a novel mesophilic, sulfate-reducing bacterium isolated from a deep-sea hydrothermal vent.</title>
        <authorList>
            <person name="Hashimoto Y."/>
            <person name="Tame A."/>
            <person name="Sawayama S."/>
            <person name="Miyazaki J."/>
            <person name="Takai K."/>
            <person name="Nakagawa S."/>
        </authorList>
    </citation>
    <scope>NUCLEOTIDE SEQUENCE</scope>
    <source>
        <strain evidence="2">GF1</strain>
    </source>
</reference>
<dbReference type="Pfam" id="PF00027">
    <property type="entry name" value="cNMP_binding"/>
    <property type="match status" value="1"/>
</dbReference>
<dbReference type="InterPro" id="IPR000595">
    <property type="entry name" value="cNMP-bd_dom"/>
</dbReference>
<dbReference type="Gene3D" id="2.60.120.10">
    <property type="entry name" value="Jelly Rolls"/>
    <property type="match status" value="1"/>
</dbReference>
<dbReference type="InterPro" id="IPR014710">
    <property type="entry name" value="RmlC-like_jellyroll"/>
</dbReference>
<protein>
    <recommendedName>
        <fullName evidence="1">Cyclic nucleotide-binding domain-containing protein</fullName>
    </recommendedName>
</protein>
<dbReference type="PANTHER" id="PTHR45689:SF5">
    <property type="entry name" value="I[[H]] CHANNEL, ISOFORM E"/>
    <property type="match status" value="1"/>
</dbReference>